<keyword evidence="3" id="KW-1185">Reference proteome</keyword>
<protein>
    <submittedName>
        <fullName evidence="2">Uncharacterized protein</fullName>
    </submittedName>
</protein>
<sequence>MLADDERLIRNLMRMFSHDPTFRWQYSEGSEFDVLVIDAKKIEDTRIKRTARTVLRLSDVAVPNDDHVLTRPLQASAFRNWLLDAESALTHFSRPASTLAPREPSRRKASSSEPKALRFKLRSWPPAIMMHNDAHRQQMAQLLSVDAFEVTELAQITGAPLAECQAFVRKLQLVGLLDLVSVDRESGPATLPMDEEDFGAETAIADEPVGKSGFSATIGRLRERLRL</sequence>
<reference evidence="2 3" key="1">
    <citation type="submission" date="2017-05" db="EMBL/GenBank/DDBJ databases">
        <authorList>
            <person name="Song R."/>
            <person name="Chenine A.L."/>
            <person name="Ruprecht R.M."/>
        </authorList>
    </citation>
    <scope>NUCLEOTIDE SEQUENCE [LARGE SCALE GENOMIC DNA]</scope>
    <source>
        <strain evidence="2 3">DSM 26136</strain>
    </source>
</reference>
<dbReference type="AlphaFoldDB" id="A0A1Y0ES94"/>
<dbReference type="KEGG" id="cser:CCO03_17785"/>
<evidence type="ECO:0000256" key="1">
    <source>
        <dbReference type="SAM" id="MobiDB-lite"/>
    </source>
</evidence>
<organism evidence="2 3">
    <name type="scientific">Comamonas serinivorans</name>
    <dbReference type="NCBI Taxonomy" id="1082851"/>
    <lineage>
        <taxon>Bacteria</taxon>
        <taxon>Pseudomonadati</taxon>
        <taxon>Pseudomonadota</taxon>
        <taxon>Betaproteobacteria</taxon>
        <taxon>Burkholderiales</taxon>
        <taxon>Comamonadaceae</taxon>
        <taxon>Comamonas</taxon>
    </lineage>
</organism>
<gene>
    <name evidence="2" type="ORF">CCO03_17785</name>
</gene>
<name>A0A1Y0ES94_9BURK</name>
<proteinExistence type="predicted"/>
<dbReference type="Proteomes" id="UP000196138">
    <property type="component" value="Chromosome"/>
</dbReference>
<accession>A0A1Y0ES94</accession>
<dbReference type="EMBL" id="CP021455">
    <property type="protein sequence ID" value="ARU06280.1"/>
    <property type="molecule type" value="Genomic_DNA"/>
</dbReference>
<evidence type="ECO:0000313" key="2">
    <source>
        <dbReference type="EMBL" id="ARU06280.1"/>
    </source>
</evidence>
<feature type="region of interest" description="Disordered" evidence="1">
    <location>
        <begin position="94"/>
        <end position="114"/>
    </location>
</feature>
<evidence type="ECO:0000313" key="3">
    <source>
        <dbReference type="Proteomes" id="UP000196138"/>
    </source>
</evidence>